<evidence type="ECO:0000313" key="1">
    <source>
        <dbReference type="EMBL" id="MCW1147297.1"/>
    </source>
</evidence>
<organism evidence="1 2">
    <name type="scientific">Flavobacterium lacisediminis</name>
    <dbReference type="NCBI Taxonomy" id="2989705"/>
    <lineage>
        <taxon>Bacteria</taxon>
        <taxon>Pseudomonadati</taxon>
        <taxon>Bacteroidota</taxon>
        <taxon>Flavobacteriia</taxon>
        <taxon>Flavobacteriales</taxon>
        <taxon>Flavobacteriaceae</taxon>
        <taxon>Flavobacterium</taxon>
    </lineage>
</organism>
<reference evidence="1" key="1">
    <citation type="submission" date="2022-10" db="EMBL/GenBank/DDBJ databases">
        <title>Flavobacterium sp. nov., a bacterium isolated from lake sediment.</title>
        <authorList>
            <person name="Qu J.-H."/>
        </authorList>
    </citation>
    <scope>NUCLEOTIDE SEQUENCE</scope>
    <source>
        <strain evidence="1">TH16-21</strain>
    </source>
</reference>
<comment type="caution">
    <text evidence="1">The sequence shown here is derived from an EMBL/GenBank/DDBJ whole genome shotgun (WGS) entry which is preliminary data.</text>
</comment>
<dbReference type="RefSeq" id="WP_264368179.1">
    <property type="nucleotide sequence ID" value="NZ_JAPCIO010000002.1"/>
</dbReference>
<proteinExistence type="predicted"/>
<accession>A0ABT3EFD8</accession>
<gene>
    <name evidence="1" type="ORF">OJ995_03560</name>
</gene>
<dbReference type="Pfam" id="PF14054">
    <property type="entry name" value="DUF4249"/>
    <property type="match status" value="1"/>
</dbReference>
<protein>
    <submittedName>
        <fullName evidence="1">DUF4249 domain-containing protein</fullName>
    </submittedName>
</protein>
<dbReference type="Proteomes" id="UP001165677">
    <property type="component" value="Unassembled WGS sequence"/>
</dbReference>
<dbReference type="EMBL" id="JAPCIO010000002">
    <property type="protein sequence ID" value="MCW1147297.1"/>
    <property type="molecule type" value="Genomic_DNA"/>
</dbReference>
<name>A0ABT3EFD8_9FLAO</name>
<keyword evidence="2" id="KW-1185">Reference proteome</keyword>
<sequence length="396" mass="45558">MKVSQKIKKSLLVIIILFNIYSCTEPYALQSNNYQNYLVVEATLTNGLKKQEVKLTRTYRLEENEPSIEENADVKVFGDDGSVFRFTQQGETYISIDEFEPLPNVAYRLEIETSNGRKYISTEQILPSVSNLESVVAVRKSNDLGTEGVEIQANSFDPNNNTNFYRYTFEETYKVIVPYWSPNNIRILEDNTIEFYLRDGETRTCYSSNKSNSIALENTSNYVEDRVSNFPIQFIPQSDYKIANRYSIIVYQYVHNATSFEFYKNLKNLSDDGSNLSQIQPGLIPSNIRCLQQPNEIVVGLFDIASVSSKRIFFNYEDLFPDSNPPGFLYECTGRTFNPSDFDPLNSNDGFYALKAYVRSNRLLFYRESAGLYLMVIPYCGDCTTFSSNIIPPFWQ</sequence>
<evidence type="ECO:0000313" key="2">
    <source>
        <dbReference type="Proteomes" id="UP001165677"/>
    </source>
</evidence>
<dbReference type="InterPro" id="IPR025345">
    <property type="entry name" value="DUF4249"/>
</dbReference>